<accession>L9W570</accession>
<dbReference type="PATRIC" id="fig|1230460.4.peg.2250"/>
<sequence length="74" mass="8215">MHYDGQARSSVSIPTDLESPRAKLVYLYLSTWPTATTEELCTALELTTGTVLSITTTLRTRGYLERTESGFELA</sequence>
<dbReference type="Gene3D" id="1.10.10.10">
    <property type="entry name" value="Winged helix-like DNA-binding domain superfamily/Winged helix DNA-binding domain"/>
    <property type="match status" value="1"/>
</dbReference>
<dbReference type="RefSeq" id="WP_008162868.1">
    <property type="nucleotide sequence ID" value="NZ_AOHX01000039.1"/>
</dbReference>
<reference evidence="1 2" key="1">
    <citation type="journal article" date="2014" name="PLoS Genet.">
        <title>Phylogenetically driven sequencing of extremely halophilic archaea reveals strategies for static and dynamic osmo-response.</title>
        <authorList>
            <person name="Becker E.A."/>
            <person name="Seitzer P.M."/>
            <person name="Tritt A."/>
            <person name="Larsen D."/>
            <person name="Krusor M."/>
            <person name="Yao A.I."/>
            <person name="Wu D."/>
            <person name="Madern D."/>
            <person name="Eisen J.A."/>
            <person name="Darling A.E."/>
            <person name="Facciotti M.T."/>
        </authorList>
    </citation>
    <scope>NUCLEOTIDE SEQUENCE [LARGE SCALE GENOMIC DNA]</scope>
    <source>
        <strain evidence="1 2">JCM 14089</strain>
    </source>
</reference>
<dbReference type="eggNOG" id="arCOG08021">
    <property type="taxonomic scope" value="Archaea"/>
</dbReference>
<dbReference type="InterPro" id="IPR036390">
    <property type="entry name" value="WH_DNA-bd_sf"/>
</dbReference>
<name>L9W570_9EURY</name>
<dbReference type="AlphaFoldDB" id="L9W570"/>
<proteinExistence type="predicted"/>
<protein>
    <recommendedName>
        <fullName evidence="3">MarR family transcriptional regulator</fullName>
    </recommendedName>
</protein>
<dbReference type="InterPro" id="IPR036388">
    <property type="entry name" value="WH-like_DNA-bd_sf"/>
</dbReference>
<evidence type="ECO:0000313" key="1">
    <source>
        <dbReference type="EMBL" id="ELY44441.1"/>
    </source>
</evidence>
<dbReference type="SUPFAM" id="SSF46785">
    <property type="entry name" value="Winged helix' DNA-binding domain"/>
    <property type="match status" value="1"/>
</dbReference>
<keyword evidence="2" id="KW-1185">Reference proteome</keyword>
<evidence type="ECO:0008006" key="3">
    <source>
        <dbReference type="Google" id="ProtNLM"/>
    </source>
</evidence>
<dbReference type="OrthoDB" id="182995at2157"/>
<evidence type="ECO:0000313" key="2">
    <source>
        <dbReference type="Proteomes" id="UP000011661"/>
    </source>
</evidence>
<dbReference type="Proteomes" id="UP000011661">
    <property type="component" value="Unassembled WGS sequence"/>
</dbReference>
<gene>
    <name evidence="1" type="ORF">C495_11079</name>
</gene>
<comment type="caution">
    <text evidence="1">The sequence shown here is derived from an EMBL/GenBank/DDBJ whole genome shotgun (WGS) entry which is preliminary data.</text>
</comment>
<dbReference type="EMBL" id="AOHX01000039">
    <property type="protein sequence ID" value="ELY44441.1"/>
    <property type="molecule type" value="Genomic_DNA"/>
</dbReference>
<organism evidence="1 2">
    <name type="scientific">Natronorubrum sulfidifaciens JCM 14089</name>
    <dbReference type="NCBI Taxonomy" id="1230460"/>
    <lineage>
        <taxon>Archaea</taxon>
        <taxon>Methanobacteriati</taxon>
        <taxon>Methanobacteriota</taxon>
        <taxon>Stenosarchaea group</taxon>
        <taxon>Halobacteria</taxon>
        <taxon>Halobacteriales</taxon>
        <taxon>Natrialbaceae</taxon>
        <taxon>Natronorubrum</taxon>
    </lineage>
</organism>